<protein>
    <recommendedName>
        <fullName evidence="3 7">Mannitol-1-phosphate 5-dehydrogenase</fullName>
        <ecNumber evidence="2 7">1.1.1.17</ecNumber>
    </recommendedName>
</protein>
<accession>A0ABP3RFH0</accession>
<dbReference type="InterPro" id="IPR023028">
    <property type="entry name" value="Mannitol_1_phos_5_DH"/>
</dbReference>
<evidence type="ECO:0000256" key="5">
    <source>
        <dbReference type="ARBA" id="ARBA00023027"/>
    </source>
</evidence>
<comment type="catalytic activity">
    <reaction evidence="6 7">
        <text>D-mannitol 1-phosphate + NAD(+) = beta-D-fructose 6-phosphate + NADH + H(+)</text>
        <dbReference type="Rhea" id="RHEA:19661"/>
        <dbReference type="ChEBI" id="CHEBI:15378"/>
        <dbReference type="ChEBI" id="CHEBI:57540"/>
        <dbReference type="ChEBI" id="CHEBI:57634"/>
        <dbReference type="ChEBI" id="CHEBI:57945"/>
        <dbReference type="ChEBI" id="CHEBI:61381"/>
        <dbReference type="EC" id="1.1.1.17"/>
    </reaction>
</comment>
<dbReference type="InterPro" id="IPR000669">
    <property type="entry name" value="Mannitol_DH"/>
</dbReference>
<keyword evidence="4 7" id="KW-0560">Oxidoreductase</keyword>
<evidence type="ECO:0000256" key="6">
    <source>
        <dbReference type="ARBA" id="ARBA00048615"/>
    </source>
</evidence>
<keyword evidence="5 7" id="KW-0520">NAD</keyword>
<dbReference type="EMBL" id="BAAADS010000020">
    <property type="protein sequence ID" value="GAA0609553.1"/>
    <property type="molecule type" value="Genomic_DNA"/>
</dbReference>
<evidence type="ECO:0000259" key="9">
    <source>
        <dbReference type="Pfam" id="PF08125"/>
    </source>
</evidence>
<evidence type="ECO:0000313" key="11">
    <source>
        <dbReference type="Proteomes" id="UP001500866"/>
    </source>
</evidence>
<organism evidence="10 11">
    <name type="scientific">Virgibacillus siamensis</name>
    <dbReference type="NCBI Taxonomy" id="480071"/>
    <lineage>
        <taxon>Bacteria</taxon>
        <taxon>Bacillati</taxon>
        <taxon>Bacillota</taxon>
        <taxon>Bacilli</taxon>
        <taxon>Bacillales</taxon>
        <taxon>Bacillaceae</taxon>
        <taxon>Virgibacillus</taxon>
    </lineage>
</organism>
<name>A0ABP3RFH0_9BACI</name>
<feature type="binding site" evidence="7">
    <location>
        <begin position="3"/>
        <end position="14"/>
    </location>
    <ligand>
        <name>NAD(+)</name>
        <dbReference type="ChEBI" id="CHEBI:57540"/>
    </ligand>
</feature>
<dbReference type="RefSeq" id="WP_343814579.1">
    <property type="nucleotide sequence ID" value="NZ_BAAADS010000020.1"/>
</dbReference>
<evidence type="ECO:0000256" key="4">
    <source>
        <dbReference type="ARBA" id="ARBA00023002"/>
    </source>
</evidence>
<dbReference type="PANTHER" id="PTHR30524:SF0">
    <property type="entry name" value="ALTRONATE OXIDOREDUCTASE-RELATED"/>
    <property type="match status" value="1"/>
</dbReference>
<gene>
    <name evidence="7" type="primary">mtlD</name>
    <name evidence="10" type="ORF">GCM10009001_28690</name>
</gene>
<sequence length="385" mass="42317">MLAVHFGAGNIGRGFIGELLYKAGYHTTFVDVNEAVINELNAKKEYPVILAAENSETLAVKDVSGINSVSNPDDAVDAIVKADVVTTAVGPNILPIIAKLIARGLQERVARNPKALNLIACENMIGGSALLKEKVYEHLGPDERGKCDELFGFPNAAVDRIVPNQSNADLLTVSVEPYYEWVVEMSGMKGEAPAIDGITYVDDLQPYIERKLFTVNTGHAVPAYIGQYMGYSTISEAMDDWRVQDIIGGALNESGEVLIQTYDFDRETHADYIAKIIARFKNPYISDDVKRVGRGPIRKLGPMDRLVRPATEYVEITGKKPVYLAKIIAAALHFHNEEDDEAVKLQQMIAEDGYEQALREVAGLEPGDPVLVAVMEELDDLKRLK</sequence>
<dbReference type="PRINTS" id="PR00084">
    <property type="entry name" value="MTLDHDRGNASE"/>
</dbReference>
<evidence type="ECO:0000256" key="7">
    <source>
        <dbReference type="HAMAP-Rule" id="MF_00196"/>
    </source>
</evidence>
<evidence type="ECO:0000256" key="1">
    <source>
        <dbReference type="ARBA" id="ARBA00006541"/>
    </source>
</evidence>
<dbReference type="Pfam" id="PF01232">
    <property type="entry name" value="Mannitol_dh"/>
    <property type="match status" value="1"/>
</dbReference>
<dbReference type="NCBIfam" id="NF002652">
    <property type="entry name" value="PRK02318.2-5"/>
    <property type="match status" value="1"/>
</dbReference>
<evidence type="ECO:0000259" key="8">
    <source>
        <dbReference type="Pfam" id="PF01232"/>
    </source>
</evidence>
<dbReference type="NCBIfam" id="NF002647">
    <property type="entry name" value="PRK02318.1-3"/>
    <property type="match status" value="1"/>
</dbReference>
<dbReference type="Pfam" id="PF08125">
    <property type="entry name" value="Mannitol_dh_C"/>
    <property type="match status" value="1"/>
</dbReference>
<dbReference type="InterPro" id="IPR013118">
    <property type="entry name" value="Mannitol_DH_C"/>
</dbReference>
<dbReference type="PANTHER" id="PTHR30524">
    <property type="entry name" value="MANNITOL-1-PHOSPHATE 5-DEHYDROGENASE"/>
    <property type="match status" value="1"/>
</dbReference>
<dbReference type="SUPFAM" id="SSF51735">
    <property type="entry name" value="NAD(P)-binding Rossmann-fold domains"/>
    <property type="match status" value="1"/>
</dbReference>
<dbReference type="EC" id="1.1.1.17" evidence="2 7"/>
<dbReference type="NCBIfam" id="NF002649">
    <property type="entry name" value="PRK02318.2-1"/>
    <property type="match status" value="1"/>
</dbReference>
<dbReference type="Gene3D" id="1.10.1040.10">
    <property type="entry name" value="N-(1-d-carboxylethyl)-l-norvaline Dehydrogenase, domain 2"/>
    <property type="match status" value="1"/>
</dbReference>
<evidence type="ECO:0000313" key="10">
    <source>
        <dbReference type="EMBL" id="GAA0609553.1"/>
    </source>
</evidence>
<feature type="domain" description="Mannitol dehydrogenase C-terminal" evidence="9">
    <location>
        <begin position="203"/>
        <end position="376"/>
    </location>
</feature>
<dbReference type="NCBIfam" id="NF002646">
    <property type="entry name" value="PRK02318.1-2"/>
    <property type="match status" value="1"/>
</dbReference>
<dbReference type="HAMAP" id="MF_00196">
    <property type="entry name" value="Mannitol_dehydrog"/>
    <property type="match status" value="1"/>
</dbReference>
<feature type="domain" description="Mannitol dehydrogenase N-terminal" evidence="8">
    <location>
        <begin position="2"/>
        <end position="196"/>
    </location>
</feature>
<dbReference type="InterPro" id="IPR008927">
    <property type="entry name" value="6-PGluconate_DH-like_C_sf"/>
</dbReference>
<dbReference type="Proteomes" id="UP001500866">
    <property type="component" value="Unassembled WGS sequence"/>
</dbReference>
<dbReference type="SUPFAM" id="SSF48179">
    <property type="entry name" value="6-phosphogluconate dehydrogenase C-terminal domain-like"/>
    <property type="match status" value="1"/>
</dbReference>
<evidence type="ECO:0000256" key="3">
    <source>
        <dbReference type="ARBA" id="ARBA00016219"/>
    </source>
</evidence>
<keyword evidence="11" id="KW-1185">Reference proteome</keyword>
<evidence type="ECO:0000256" key="2">
    <source>
        <dbReference type="ARBA" id="ARBA00012939"/>
    </source>
</evidence>
<comment type="similarity">
    <text evidence="1 7">Belongs to the mannitol dehydrogenase family.</text>
</comment>
<dbReference type="InterPro" id="IPR013328">
    <property type="entry name" value="6PGD_dom2"/>
</dbReference>
<reference evidence="11" key="1">
    <citation type="journal article" date="2019" name="Int. J. Syst. Evol. Microbiol.">
        <title>The Global Catalogue of Microorganisms (GCM) 10K type strain sequencing project: providing services to taxonomists for standard genome sequencing and annotation.</title>
        <authorList>
            <consortium name="The Broad Institute Genomics Platform"/>
            <consortium name="The Broad Institute Genome Sequencing Center for Infectious Disease"/>
            <person name="Wu L."/>
            <person name="Ma J."/>
        </authorList>
    </citation>
    <scope>NUCLEOTIDE SEQUENCE [LARGE SCALE GENOMIC DNA]</scope>
    <source>
        <strain evidence="11">JCM 15395</strain>
    </source>
</reference>
<dbReference type="InterPro" id="IPR013131">
    <property type="entry name" value="Mannitol_DH_N"/>
</dbReference>
<comment type="caution">
    <text evidence="10">The sequence shown here is derived from an EMBL/GenBank/DDBJ whole genome shotgun (WGS) entry which is preliminary data.</text>
</comment>
<proteinExistence type="inferred from homology"/>
<dbReference type="InterPro" id="IPR036291">
    <property type="entry name" value="NAD(P)-bd_dom_sf"/>
</dbReference>
<dbReference type="Gene3D" id="3.40.50.720">
    <property type="entry name" value="NAD(P)-binding Rossmann-like Domain"/>
    <property type="match status" value="1"/>
</dbReference>